<feature type="domain" description="Pilus assembly protein C-terminal" evidence="3">
    <location>
        <begin position="779"/>
        <end position="869"/>
    </location>
</feature>
<evidence type="ECO:0000256" key="1">
    <source>
        <dbReference type="ARBA" id="ARBA00022729"/>
    </source>
</evidence>
<keyword evidence="1 2" id="KW-0732">Signal</keyword>
<feature type="signal peptide" evidence="2">
    <location>
        <begin position="1"/>
        <end position="26"/>
    </location>
</feature>
<dbReference type="InterPro" id="IPR032636">
    <property type="entry name" value="Pilus_assem_E-set-like_dom"/>
</dbReference>
<proteinExistence type="predicted"/>
<organism evidence="6 7">
    <name type="scientific">Stenotrophomonas maltophilia</name>
    <name type="common">Pseudomonas maltophilia</name>
    <name type="synonym">Xanthomonas maltophilia</name>
    <dbReference type="NCBI Taxonomy" id="40324"/>
    <lineage>
        <taxon>Bacteria</taxon>
        <taxon>Pseudomonadati</taxon>
        <taxon>Pseudomonadota</taxon>
        <taxon>Gammaproteobacteria</taxon>
        <taxon>Lysobacterales</taxon>
        <taxon>Lysobacteraceae</taxon>
        <taxon>Stenotrophomonas</taxon>
        <taxon>Stenotrophomonas maltophilia group</taxon>
    </lineage>
</organism>
<gene>
    <name evidence="6" type="ORF">QEG23_001561</name>
</gene>
<dbReference type="EMBL" id="ABLOJW010000007">
    <property type="protein sequence ID" value="EKT4092063.1"/>
    <property type="molecule type" value="Genomic_DNA"/>
</dbReference>
<feature type="domain" description="TcfC Usher-like barrel" evidence="5">
    <location>
        <begin position="357"/>
        <end position="762"/>
    </location>
</feature>
<evidence type="ECO:0000313" key="7">
    <source>
        <dbReference type="Proteomes" id="UP001218208"/>
    </source>
</evidence>
<evidence type="ECO:0000313" key="6">
    <source>
        <dbReference type="EMBL" id="EKT4092063.1"/>
    </source>
</evidence>
<protein>
    <submittedName>
        <fullName evidence="6">TcfC E-set like domain-containing protein</fullName>
    </submittedName>
</protein>
<dbReference type="InterPro" id="IPR031917">
    <property type="entry name" value="Pilus_assem_C"/>
</dbReference>
<name>A0AAI9FSB6_STEMA</name>
<sequence length="910" mass="99727">MTPHAPAITRLAVALALALATPLAAARGVPPGFEDLVEGQTEQLDIQLFGRSAGLSPVRVTLEHVQLEDPASVLQALDLPADAQAALLPALSQPMPRNSHLACRFGGATAGCGYLDPPEDPAAVRALYDEGEGAVRLFVARQWIPGKPAAERFHTVSANAENAFLHQQVINVSGSRDYQTLSARGTGVLGLFDRGHVSVEWNFNQQRYRSRGSDSAFQFDNVYYRHDLGQAHYLQAGRLDRRNLSSPQGGTFSFSMLPLDRFQGLRVGTTQAYVDADAAVQATPLTVLLARDARVDAYDGTRLLQTSYLQAGINQIDTRNFPFGNYTITLRIYEDGVLVRSEDAPFDKGGDWTNSQWQWFVQGGKRNERRSDRFDGERVAVAGMRVPLGRDVAMVAGAADLGGFRYGELRVDLRRLYATQELRASFGGMRGNDGSTGQQHQLSYRRTASWNIYQQRMRGKACQFEADARDQLGCTNSLSASMALPLAGGSAYVGYTRRQTWRAGRILPGAEDDPLVGLDPLLPPPPPWQPRREPQLSRTWQASFSRSHRWQDFSVSTRVGVWQQRASDSLRGSDQRDRGIYFNLSLTRLLRGTTGSGQRRYSVDVRQPQHQRPDINYSVGHSLRQDVDAQYRELSAELRANNSDRYSATLSGQLQNSLGQSGATLAHYQQRGRSETAYSGMHSSGFALGKRGFYWSGSNGADAGLAVQVADTDDIDLRGVAAELQVGGLRRQRLQIGERRLLPLSSYQSHRAEVQDASTLDSIAAIRVTGVGGARPMFLSPGRLMRMPVPIEVTYTFIGNAKDLAGAPLGGARILNAPVPGTSANGGFVADFPRRETTLYLLQDDRLLHCPLQVRERRQVVLLVGAVHCEPLAVAQLPAEIRQQARVTRLLQERALIAATPQTAAAGGTP</sequence>
<comment type="caution">
    <text evidence="6">The sequence shown here is derived from an EMBL/GenBank/DDBJ whole genome shotgun (WGS) entry which is preliminary data.</text>
</comment>
<feature type="chain" id="PRO_5042605736" evidence="2">
    <location>
        <begin position="27"/>
        <end position="910"/>
    </location>
</feature>
<accession>A0AAI9FSB6</accession>
<dbReference type="Pfam" id="PF17271">
    <property type="entry name" value="Usher_TcfC"/>
    <property type="match status" value="1"/>
</dbReference>
<dbReference type="Pfam" id="PF15976">
    <property type="entry name" value="CooC_C"/>
    <property type="match status" value="1"/>
</dbReference>
<dbReference type="AlphaFoldDB" id="A0AAI9FSB6"/>
<dbReference type="Pfam" id="PF16967">
    <property type="entry name" value="TcfC"/>
    <property type="match status" value="1"/>
</dbReference>
<evidence type="ECO:0000256" key="2">
    <source>
        <dbReference type="SAM" id="SignalP"/>
    </source>
</evidence>
<evidence type="ECO:0000259" key="4">
    <source>
        <dbReference type="Pfam" id="PF16967"/>
    </source>
</evidence>
<evidence type="ECO:0000259" key="3">
    <source>
        <dbReference type="Pfam" id="PF15976"/>
    </source>
</evidence>
<feature type="domain" description="Pilus assembly protein E-set like" evidence="4">
    <location>
        <begin position="282"/>
        <end position="347"/>
    </location>
</feature>
<dbReference type="Proteomes" id="UP001218208">
    <property type="component" value="Unassembled WGS sequence"/>
</dbReference>
<evidence type="ECO:0000259" key="5">
    <source>
        <dbReference type="Pfam" id="PF17271"/>
    </source>
</evidence>
<reference evidence="6" key="1">
    <citation type="submission" date="2022-07" db="EMBL/GenBank/DDBJ databases">
        <authorList>
            <consortium name="DAFM: The Division of Animal and Food Microbiology"/>
        </authorList>
    </citation>
    <scope>NUCLEOTIDE SEQUENCE</scope>
    <source>
        <strain evidence="6">19MO01SH01-2</strain>
    </source>
</reference>
<dbReference type="InterPro" id="IPR035224">
    <property type="entry name" value="Usher_TcfC"/>
</dbReference>